<gene>
    <name evidence="2" type="ORF">SAMN05444277_11158</name>
</gene>
<dbReference type="OrthoDB" id="1429660at2"/>
<keyword evidence="1" id="KW-0472">Membrane</keyword>
<dbReference type="AlphaFoldDB" id="A0A1I5YA83"/>
<evidence type="ECO:0000256" key="1">
    <source>
        <dbReference type="SAM" id="Phobius"/>
    </source>
</evidence>
<dbReference type="RefSeq" id="WP_090660955.1">
    <property type="nucleotide sequence ID" value="NZ_FOXQ01000011.1"/>
</dbReference>
<organism evidence="2 3">
    <name type="scientific">Parafilimonas terrae</name>
    <dbReference type="NCBI Taxonomy" id="1465490"/>
    <lineage>
        <taxon>Bacteria</taxon>
        <taxon>Pseudomonadati</taxon>
        <taxon>Bacteroidota</taxon>
        <taxon>Chitinophagia</taxon>
        <taxon>Chitinophagales</taxon>
        <taxon>Chitinophagaceae</taxon>
        <taxon>Parafilimonas</taxon>
    </lineage>
</organism>
<reference evidence="2 3" key="1">
    <citation type="submission" date="2016-10" db="EMBL/GenBank/DDBJ databases">
        <authorList>
            <person name="de Groot N.N."/>
        </authorList>
    </citation>
    <scope>NUCLEOTIDE SEQUENCE [LARGE SCALE GENOMIC DNA]</scope>
    <source>
        <strain evidence="2 3">DSM 28286</strain>
    </source>
</reference>
<dbReference type="EMBL" id="FOXQ01000011">
    <property type="protein sequence ID" value="SFQ41108.1"/>
    <property type="molecule type" value="Genomic_DNA"/>
</dbReference>
<accession>A0A1I5YA83</accession>
<sequence length="173" mass="19990">MTKEDLINIKKHGRWRITLQDAYSKFFFILFPLGIVVVGAFAALSGFKNNVVSLKICSIIILMTGFFLTFFVGKKLYQNQIFQRFQIHGLTQDKIEITLKRAGFNNIKYYSVGYYTATTNMSGFSWGEEVTIIFDDDYILVNSRPNGNTFSFFQPFTIFKDRHNIKKITDGLT</sequence>
<feature type="transmembrane region" description="Helical" evidence="1">
    <location>
        <begin position="53"/>
        <end position="73"/>
    </location>
</feature>
<keyword evidence="1" id="KW-1133">Transmembrane helix</keyword>
<name>A0A1I5YA83_9BACT</name>
<feature type="transmembrane region" description="Helical" evidence="1">
    <location>
        <begin position="26"/>
        <end position="47"/>
    </location>
</feature>
<evidence type="ECO:0000313" key="3">
    <source>
        <dbReference type="Proteomes" id="UP000199031"/>
    </source>
</evidence>
<dbReference type="STRING" id="1465490.SAMN05444277_11158"/>
<evidence type="ECO:0000313" key="2">
    <source>
        <dbReference type="EMBL" id="SFQ41108.1"/>
    </source>
</evidence>
<dbReference type="Proteomes" id="UP000199031">
    <property type="component" value="Unassembled WGS sequence"/>
</dbReference>
<proteinExistence type="predicted"/>
<protein>
    <submittedName>
        <fullName evidence="2">Uncharacterized protein</fullName>
    </submittedName>
</protein>
<keyword evidence="1" id="KW-0812">Transmembrane</keyword>
<keyword evidence="3" id="KW-1185">Reference proteome</keyword>